<dbReference type="Pfam" id="PF07228">
    <property type="entry name" value="SpoIIE"/>
    <property type="match status" value="1"/>
</dbReference>
<dbReference type="Gene3D" id="3.30.450.20">
    <property type="entry name" value="PAS domain"/>
    <property type="match status" value="1"/>
</dbReference>
<keyword evidence="5" id="KW-1185">Reference proteome</keyword>
<accession>A0A1Y0D824</accession>
<dbReference type="PANTHER" id="PTHR43156">
    <property type="entry name" value="STAGE II SPORULATION PROTEIN E-RELATED"/>
    <property type="match status" value="1"/>
</dbReference>
<dbReference type="OrthoDB" id="5496380at2"/>
<dbReference type="GO" id="GO:0007165">
    <property type="term" value="P:signal transduction"/>
    <property type="evidence" value="ECO:0007669"/>
    <property type="project" value="InterPro"/>
</dbReference>
<dbReference type="NCBIfam" id="NF038263">
    <property type="entry name" value="prot_phos_SiaA"/>
    <property type="match status" value="1"/>
</dbReference>
<keyword evidence="2" id="KW-1133">Transmembrane helix</keyword>
<keyword evidence="4" id="KW-0418">Kinase</keyword>
<dbReference type="GO" id="GO:0016791">
    <property type="term" value="F:phosphatase activity"/>
    <property type="evidence" value="ECO:0007669"/>
    <property type="project" value="TreeGrafter"/>
</dbReference>
<dbReference type="SUPFAM" id="SSF158472">
    <property type="entry name" value="HAMP domain-like"/>
    <property type="match status" value="1"/>
</dbReference>
<dbReference type="SMART" id="SM00304">
    <property type="entry name" value="HAMP"/>
    <property type="match status" value="1"/>
</dbReference>
<evidence type="ECO:0000313" key="5">
    <source>
        <dbReference type="Proteomes" id="UP000243937"/>
    </source>
</evidence>
<keyword evidence="1" id="KW-0378">Hydrolase</keyword>
<name>A0A1Y0D824_9GAMM</name>
<dbReference type="InterPro" id="IPR052016">
    <property type="entry name" value="Bact_Sigma-Reg"/>
</dbReference>
<dbReference type="KEGG" id="opf:CBP31_11760"/>
<keyword evidence="4" id="KW-0808">Transferase</keyword>
<dbReference type="GO" id="GO:0016020">
    <property type="term" value="C:membrane"/>
    <property type="evidence" value="ECO:0007669"/>
    <property type="project" value="InterPro"/>
</dbReference>
<dbReference type="InterPro" id="IPR003660">
    <property type="entry name" value="HAMP_dom"/>
</dbReference>
<dbReference type="AlphaFoldDB" id="A0A1Y0D824"/>
<feature type="transmembrane region" description="Helical" evidence="2">
    <location>
        <begin position="312"/>
        <end position="335"/>
    </location>
</feature>
<dbReference type="InterPro" id="IPR036457">
    <property type="entry name" value="PPM-type-like_dom_sf"/>
</dbReference>
<dbReference type="Gene3D" id="3.60.40.10">
    <property type="entry name" value="PPM-type phosphatase domain"/>
    <property type="match status" value="1"/>
</dbReference>
<dbReference type="Pfam" id="PF00672">
    <property type="entry name" value="HAMP"/>
    <property type="match status" value="1"/>
</dbReference>
<dbReference type="CDD" id="cd06225">
    <property type="entry name" value="HAMP"/>
    <property type="match status" value="1"/>
</dbReference>
<dbReference type="SMART" id="SM00331">
    <property type="entry name" value="PP2C_SIG"/>
    <property type="match status" value="1"/>
</dbReference>
<sequence>MAIWGKGLRAKSMWALVIVCLVALIPAVAIGWQIMTGVQAHFSQAYARNFTQLNRQSILVPLSRDLALARRFSDSVLMREWLKNENDPLYKEKLFLESQGFMDDFSSHSFFVVSAQSGNYYYRDLNSTNNVAPEYTLSASNPDDDWFYNVVASDQKININVNRDTRLKTTRVWLNILIKEQGKVLGLAGTGIDLTHFIDDFIATDERGVTPMIIDEQGAFQAHPNIDNVAIGSATGTDAKLRTITAQLDEAEIPRLQALMASAKSTPEQVSLDWFTMNGRRQLVAIGFIPELNWYVITAIDPNTAQVVEVSWLTTSLLAFIALLTILLLALAYAIERLILAPLRRLQSSATAIAEGDYHLSLPASSGDEIGDLSTAFGVMANKVQAHTEELEHKVRSRTFELEAANKQMQQARLQINASIDYASLIQKAILPDQQLTQMLGEQHFVLWQPRDVVGGDFYLFHPAEQGRFLVGVVDCAGHGVAGALMTMLARAALDHAINECGITSPAAILQSADKILRGMLQDCELPRGLATNMDVGLACVLPDQEKLVFAGAKMSLYHSDGEHIDEIKGSRRTLLDRRAAEFIDTYLPLQPQRTYYLATDGYLDQAGGEKGFGLGSSHFCELLRTHAALPLPKQAQGLKQALDDYKGSYPQRDDITLLAFKVDLSA</sequence>
<dbReference type="Gene3D" id="6.10.340.10">
    <property type="match status" value="1"/>
</dbReference>
<dbReference type="InterPro" id="IPR001932">
    <property type="entry name" value="PPM-type_phosphatase-like_dom"/>
</dbReference>
<proteinExistence type="predicted"/>
<evidence type="ECO:0000256" key="1">
    <source>
        <dbReference type="ARBA" id="ARBA00022801"/>
    </source>
</evidence>
<feature type="domain" description="HAMP" evidence="3">
    <location>
        <begin position="337"/>
        <end position="389"/>
    </location>
</feature>
<evidence type="ECO:0000313" key="4">
    <source>
        <dbReference type="EMBL" id="ART83205.1"/>
    </source>
</evidence>
<dbReference type="Proteomes" id="UP000243937">
    <property type="component" value="Chromosome"/>
</dbReference>
<keyword evidence="2" id="KW-0812">Transmembrane</keyword>
<protein>
    <submittedName>
        <fullName evidence="4">Histidine kinase</fullName>
    </submittedName>
</protein>
<gene>
    <name evidence="4" type="ORF">CBP31_11760</name>
</gene>
<organism evidence="4 5">
    <name type="scientific">Oceanisphaera profunda</name>
    <dbReference type="NCBI Taxonomy" id="1416627"/>
    <lineage>
        <taxon>Bacteria</taxon>
        <taxon>Pseudomonadati</taxon>
        <taxon>Pseudomonadota</taxon>
        <taxon>Gammaproteobacteria</taxon>
        <taxon>Aeromonadales</taxon>
        <taxon>Aeromonadaceae</taxon>
        <taxon>Oceanisphaera</taxon>
    </lineage>
</organism>
<keyword evidence="2" id="KW-0472">Membrane</keyword>
<reference evidence="4 5" key="1">
    <citation type="journal article" date="2014" name="Int. J. Syst. Evol. Microbiol.">
        <title>Oceanisphaera profunda sp. nov., a marine bacterium isolated from deep-sea sediment, and emended description of the genus Oceanisphaera.</title>
        <authorList>
            <person name="Xu Z."/>
            <person name="Zhang X.Y."/>
            <person name="Su H.N."/>
            <person name="Yu Z.C."/>
            <person name="Liu C."/>
            <person name="Li H."/>
            <person name="Chen X.L."/>
            <person name="Song X.Y."/>
            <person name="Xie B.B."/>
            <person name="Qin Q.L."/>
            <person name="Zhou B.C."/>
            <person name="Shi M."/>
            <person name="Huang Y."/>
            <person name="Zhang Y.Z."/>
        </authorList>
    </citation>
    <scope>NUCLEOTIDE SEQUENCE [LARGE SCALE GENOMIC DNA]</scope>
    <source>
        <strain evidence="4 5">SM1222</strain>
    </source>
</reference>
<dbReference type="PROSITE" id="PS50885">
    <property type="entry name" value="HAMP"/>
    <property type="match status" value="1"/>
</dbReference>
<dbReference type="PANTHER" id="PTHR43156:SF9">
    <property type="entry name" value="HAMP DOMAIN-CONTAINING PROTEIN"/>
    <property type="match status" value="1"/>
</dbReference>
<dbReference type="GO" id="GO:0016301">
    <property type="term" value="F:kinase activity"/>
    <property type="evidence" value="ECO:0007669"/>
    <property type="project" value="UniProtKB-KW"/>
</dbReference>
<dbReference type="EMBL" id="CP021377">
    <property type="protein sequence ID" value="ART83205.1"/>
    <property type="molecule type" value="Genomic_DNA"/>
</dbReference>
<dbReference type="RefSeq" id="WP_087037493.1">
    <property type="nucleotide sequence ID" value="NZ_CP021377.1"/>
</dbReference>
<evidence type="ECO:0000259" key="3">
    <source>
        <dbReference type="PROSITE" id="PS50885"/>
    </source>
</evidence>
<evidence type="ECO:0000256" key="2">
    <source>
        <dbReference type="SAM" id="Phobius"/>
    </source>
</evidence>